<evidence type="ECO:0000313" key="2">
    <source>
        <dbReference type="EMBL" id="JAP17331.1"/>
    </source>
</evidence>
<reference evidence="2" key="1">
    <citation type="submission" date="2015-12" db="EMBL/GenBank/DDBJ databases">
        <title>Gene expression during late stages of embryo sac development: a critical building block for successful pollen-pistil interactions.</title>
        <authorList>
            <person name="Liu Y."/>
            <person name="Joly V."/>
            <person name="Sabar M."/>
            <person name="Matton D.P."/>
        </authorList>
    </citation>
    <scope>NUCLEOTIDE SEQUENCE</scope>
</reference>
<evidence type="ECO:0000259" key="1">
    <source>
        <dbReference type="Pfam" id="PF22936"/>
    </source>
</evidence>
<dbReference type="EMBL" id="GEDG01022662">
    <property type="protein sequence ID" value="JAP17331.1"/>
    <property type="molecule type" value="Transcribed_RNA"/>
</dbReference>
<name>A0A0V0HAX4_SOLCH</name>
<dbReference type="Pfam" id="PF22936">
    <property type="entry name" value="Pol_BBD"/>
    <property type="match status" value="1"/>
</dbReference>
<protein>
    <submittedName>
        <fullName evidence="2">Putative ovule protein</fullName>
    </submittedName>
</protein>
<feature type="domain" description="Retrovirus-related Pol polyprotein from transposon TNT 1-94-like beta-barrel" evidence="1">
    <location>
        <begin position="111"/>
        <end position="179"/>
    </location>
</feature>
<dbReference type="InterPro" id="IPR054722">
    <property type="entry name" value="PolX-like_BBD"/>
</dbReference>
<sequence length="181" mass="19608">MVVNESSNTRREAYDGVSDSSTSFNYGFNTNVPGTSGKSFAGNNEEDECAKHLQGCTFTREQYNQILQMLKQNKGTANTGNAAQAHGVQAHEVQTNAAGKAILVSENNDVWIIDTGATNHMISKIGMLNKESVVEVKCPKPVSLPNGEVAYVTHTGSCHISPTIIVTDVFHIPECKYNLCQ</sequence>
<proteinExistence type="predicted"/>
<dbReference type="AlphaFoldDB" id="A0A0V0HAX4"/>
<accession>A0A0V0HAX4</accession>
<organism evidence="2">
    <name type="scientific">Solanum chacoense</name>
    <name type="common">Chaco potato</name>
    <dbReference type="NCBI Taxonomy" id="4108"/>
    <lineage>
        <taxon>Eukaryota</taxon>
        <taxon>Viridiplantae</taxon>
        <taxon>Streptophyta</taxon>
        <taxon>Embryophyta</taxon>
        <taxon>Tracheophyta</taxon>
        <taxon>Spermatophyta</taxon>
        <taxon>Magnoliopsida</taxon>
        <taxon>eudicotyledons</taxon>
        <taxon>Gunneridae</taxon>
        <taxon>Pentapetalae</taxon>
        <taxon>asterids</taxon>
        <taxon>lamiids</taxon>
        <taxon>Solanales</taxon>
        <taxon>Solanaceae</taxon>
        <taxon>Solanoideae</taxon>
        <taxon>Solaneae</taxon>
        <taxon>Solanum</taxon>
    </lineage>
</organism>